<keyword evidence="3" id="KW-1185">Reference proteome</keyword>
<evidence type="ECO:0000313" key="3">
    <source>
        <dbReference type="Proteomes" id="UP000602395"/>
    </source>
</evidence>
<organism evidence="2 3">
    <name type="scientific">Gordonia hankookensis</name>
    <dbReference type="NCBI Taxonomy" id="589403"/>
    <lineage>
        <taxon>Bacteria</taxon>
        <taxon>Bacillati</taxon>
        <taxon>Actinomycetota</taxon>
        <taxon>Actinomycetes</taxon>
        <taxon>Mycobacteriales</taxon>
        <taxon>Gordoniaceae</taxon>
        <taxon>Gordonia</taxon>
    </lineage>
</organism>
<dbReference type="InterPro" id="IPR036513">
    <property type="entry name" value="STAS_dom_sf"/>
</dbReference>
<proteinExistence type="predicted"/>
<evidence type="ECO:0000313" key="2">
    <source>
        <dbReference type="EMBL" id="MBD1322504.1"/>
    </source>
</evidence>
<dbReference type="Proteomes" id="UP000602395">
    <property type="component" value="Unassembled WGS sequence"/>
</dbReference>
<dbReference type="Pfam" id="PF01740">
    <property type="entry name" value="STAS"/>
    <property type="match status" value="1"/>
</dbReference>
<dbReference type="InterPro" id="IPR002645">
    <property type="entry name" value="STAS_dom"/>
</dbReference>
<dbReference type="Gene3D" id="3.30.750.24">
    <property type="entry name" value="STAS domain"/>
    <property type="match status" value="1"/>
</dbReference>
<dbReference type="EMBL" id="JACWMS010000006">
    <property type="protein sequence ID" value="MBD1322504.1"/>
    <property type="molecule type" value="Genomic_DNA"/>
</dbReference>
<evidence type="ECO:0000259" key="1">
    <source>
        <dbReference type="PROSITE" id="PS50801"/>
    </source>
</evidence>
<protein>
    <submittedName>
        <fullName evidence="2">STAS domain-containing protein</fullName>
    </submittedName>
</protein>
<name>A0ABR7WIB9_9ACTN</name>
<accession>A0ABR7WIB9</accession>
<reference evidence="2 3" key="1">
    <citation type="submission" date="2020-09" db="EMBL/GenBank/DDBJ databases">
        <title>Novel species in genus Gordonia.</title>
        <authorList>
            <person name="Zhang G."/>
        </authorList>
    </citation>
    <scope>NUCLEOTIDE SEQUENCE [LARGE SCALE GENOMIC DNA]</scope>
    <source>
        <strain evidence="2 3">ON-33</strain>
    </source>
</reference>
<comment type="caution">
    <text evidence="2">The sequence shown here is derived from an EMBL/GenBank/DDBJ whole genome shotgun (WGS) entry which is preliminary data.</text>
</comment>
<dbReference type="SUPFAM" id="SSF52091">
    <property type="entry name" value="SpoIIaa-like"/>
    <property type="match status" value="1"/>
</dbReference>
<dbReference type="PROSITE" id="PS50801">
    <property type="entry name" value="STAS"/>
    <property type="match status" value="1"/>
</dbReference>
<dbReference type="RefSeq" id="WP_190268814.1">
    <property type="nucleotide sequence ID" value="NZ_BAABAD010000005.1"/>
</dbReference>
<gene>
    <name evidence="2" type="ORF">IDF66_23240</name>
</gene>
<sequence>MSLDSHITFRDSPVSAATERPAAGNLTAARTICVQQFSGEIDLQSVADFAVALDRLTDRRPECVLLDLLQVRFLSTSGLAVLGKFCDDAARRRIPVAVACGRVVARPVEACRLDDAIDLHHSLEEAGRSLTSVEFR</sequence>
<dbReference type="CDD" id="cd07043">
    <property type="entry name" value="STAS_anti-anti-sigma_factors"/>
    <property type="match status" value="1"/>
</dbReference>
<feature type="domain" description="STAS" evidence="1">
    <location>
        <begin position="32"/>
        <end position="99"/>
    </location>
</feature>